<organism evidence="4 5">
    <name type="scientific">Marinomonas balearica</name>
    <dbReference type="NCBI Taxonomy" id="491947"/>
    <lineage>
        <taxon>Bacteria</taxon>
        <taxon>Pseudomonadati</taxon>
        <taxon>Pseudomonadota</taxon>
        <taxon>Gammaproteobacteria</taxon>
        <taxon>Oceanospirillales</taxon>
        <taxon>Oceanospirillaceae</taxon>
        <taxon>Marinomonas</taxon>
    </lineage>
</organism>
<dbReference type="Pfam" id="PF13561">
    <property type="entry name" value="adh_short_C2"/>
    <property type="match status" value="1"/>
</dbReference>
<sequence>MGEHAQKLGACVLITGSTSGIGLALAELLSGLGYVVAINSRSSSACEALAKKLNGIALPFDVTDSAQLDLSFRLLHQQLTKNSIELKGFVHCAGSMNSAPLHAIKADSLNTLYLEHIESAVMLSKWASRLMINVADAAMVFMSSIVAKQGSEGQVAYSTIKSAVSGLVASLAKEVAPYGIRVNGVEPGVIDTPLIHELSEERRLDIVNNTLLQRLGSPEDVASVIQFLLSEQAKFVTGQMIAVDGGLKL</sequence>
<dbReference type="Gene3D" id="3.40.50.720">
    <property type="entry name" value="NAD(P)-binding Rossmann-like Domain"/>
    <property type="match status" value="1"/>
</dbReference>
<evidence type="ECO:0000256" key="1">
    <source>
        <dbReference type="ARBA" id="ARBA00006484"/>
    </source>
</evidence>
<dbReference type="CDD" id="cd05233">
    <property type="entry name" value="SDR_c"/>
    <property type="match status" value="1"/>
</dbReference>
<evidence type="ECO:0000313" key="5">
    <source>
        <dbReference type="Proteomes" id="UP000294656"/>
    </source>
</evidence>
<accession>A0A4V6PTT0</accession>
<dbReference type="Proteomes" id="UP000294656">
    <property type="component" value="Unassembled WGS sequence"/>
</dbReference>
<dbReference type="InterPro" id="IPR002347">
    <property type="entry name" value="SDR_fam"/>
</dbReference>
<dbReference type="SMART" id="SM00822">
    <property type="entry name" value="PKS_KR"/>
    <property type="match status" value="1"/>
</dbReference>
<dbReference type="SUPFAM" id="SSF51735">
    <property type="entry name" value="NAD(P)-binding Rossmann-fold domains"/>
    <property type="match status" value="1"/>
</dbReference>
<evidence type="ECO:0000256" key="2">
    <source>
        <dbReference type="ARBA" id="ARBA00023002"/>
    </source>
</evidence>
<comment type="similarity">
    <text evidence="1">Belongs to the short-chain dehydrogenases/reductases (SDR) family.</text>
</comment>
<protein>
    <submittedName>
        <fullName evidence="4">3-oxoacyl-[acyl-carrier protein] reductase</fullName>
    </submittedName>
</protein>
<name>A0A4V6PTT0_9GAMM</name>
<dbReference type="PANTHER" id="PTHR43639">
    <property type="entry name" value="OXIDOREDUCTASE, SHORT-CHAIN DEHYDROGENASE/REDUCTASE FAMILY (AFU_ORTHOLOGUE AFUA_5G02870)"/>
    <property type="match status" value="1"/>
</dbReference>
<comment type="caution">
    <text evidence="4">The sequence shown here is derived from an EMBL/GenBank/DDBJ whole genome shotgun (WGS) entry which is preliminary data.</text>
</comment>
<dbReference type="InterPro" id="IPR036291">
    <property type="entry name" value="NAD(P)-bd_dom_sf"/>
</dbReference>
<reference evidence="4 5" key="1">
    <citation type="submission" date="2019-03" db="EMBL/GenBank/DDBJ databases">
        <title>Genomic Encyclopedia of Type Strains, Phase III (KMG-III): the genomes of soil and plant-associated and newly described type strains.</title>
        <authorList>
            <person name="Whitman W."/>
        </authorList>
    </citation>
    <scope>NUCLEOTIDE SEQUENCE [LARGE SCALE GENOMIC DNA]</scope>
    <source>
        <strain evidence="4 5">CECT 7378</strain>
    </source>
</reference>
<gene>
    <name evidence="4" type="ORF">DFP79_2804</name>
</gene>
<dbReference type="PANTHER" id="PTHR43639:SF1">
    <property type="entry name" value="SHORT-CHAIN DEHYDROGENASE_REDUCTASE FAMILY PROTEIN"/>
    <property type="match status" value="1"/>
</dbReference>
<dbReference type="OrthoDB" id="9806974at2"/>
<evidence type="ECO:0000259" key="3">
    <source>
        <dbReference type="SMART" id="SM00822"/>
    </source>
</evidence>
<keyword evidence="5" id="KW-1185">Reference proteome</keyword>
<dbReference type="GO" id="GO:0016491">
    <property type="term" value="F:oxidoreductase activity"/>
    <property type="evidence" value="ECO:0007669"/>
    <property type="project" value="UniProtKB-KW"/>
</dbReference>
<keyword evidence="2" id="KW-0560">Oxidoreductase</keyword>
<dbReference type="InterPro" id="IPR057326">
    <property type="entry name" value="KR_dom"/>
</dbReference>
<evidence type="ECO:0000313" key="4">
    <source>
        <dbReference type="EMBL" id="TDO96232.1"/>
    </source>
</evidence>
<dbReference type="EMBL" id="SNXC01000014">
    <property type="protein sequence ID" value="TDO96232.1"/>
    <property type="molecule type" value="Genomic_DNA"/>
</dbReference>
<proteinExistence type="inferred from homology"/>
<dbReference type="PRINTS" id="PR00081">
    <property type="entry name" value="GDHRDH"/>
</dbReference>
<feature type="domain" description="Ketoreductase" evidence="3">
    <location>
        <begin position="10"/>
        <end position="188"/>
    </location>
</feature>
<dbReference type="RefSeq" id="WP_133504532.1">
    <property type="nucleotide sequence ID" value="NZ_SNXC01000014.1"/>
</dbReference>
<dbReference type="AlphaFoldDB" id="A0A4V6PTT0"/>